<dbReference type="RefSeq" id="XP_016235854.1">
    <property type="nucleotide sequence ID" value="XM_016380027.1"/>
</dbReference>
<keyword evidence="1" id="KW-1133">Transmembrane helix</keyword>
<keyword evidence="1" id="KW-0472">Membrane</keyword>
<dbReference type="HOGENOM" id="CLU_066042_4_2_1"/>
<dbReference type="EMBL" id="KN847495">
    <property type="protein sequence ID" value="KIW15638.1"/>
    <property type="molecule type" value="Genomic_DNA"/>
</dbReference>
<protein>
    <submittedName>
        <fullName evidence="2">Uncharacterized protein</fullName>
    </submittedName>
</protein>
<feature type="transmembrane region" description="Helical" evidence="1">
    <location>
        <begin position="35"/>
        <end position="55"/>
    </location>
</feature>
<dbReference type="InterPro" id="IPR053008">
    <property type="entry name" value="Phomopsin_biosynth_assoc"/>
</dbReference>
<dbReference type="STRING" id="91928.A0A0D2B9K4"/>
<accession>A0A0D2B9K4</accession>
<dbReference type="Proteomes" id="UP000053328">
    <property type="component" value="Unassembled WGS sequence"/>
</dbReference>
<dbReference type="OrthoDB" id="3501153at2759"/>
<keyword evidence="3" id="KW-1185">Reference proteome</keyword>
<name>A0A0D2B9K4_9EURO</name>
<evidence type="ECO:0000313" key="2">
    <source>
        <dbReference type="EMBL" id="KIW15638.1"/>
    </source>
</evidence>
<keyword evidence="1" id="KW-0812">Transmembrane</keyword>
<organism evidence="2 3">
    <name type="scientific">Exophiala spinifera</name>
    <dbReference type="NCBI Taxonomy" id="91928"/>
    <lineage>
        <taxon>Eukaryota</taxon>
        <taxon>Fungi</taxon>
        <taxon>Dikarya</taxon>
        <taxon>Ascomycota</taxon>
        <taxon>Pezizomycotina</taxon>
        <taxon>Eurotiomycetes</taxon>
        <taxon>Chaetothyriomycetidae</taxon>
        <taxon>Chaetothyriales</taxon>
        <taxon>Herpotrichiellaceae</taxon>
        <taxon>Exophiala</taxon>
    </lineage>
</organism>
<evidence type="ECO:0000313" key="3">
    <source>
        <dbReference type="Proteomes" id="UP000053328"/>
    </source>
</evidence>
<reference evidence="2 3" key="1">
    <citation type="submission" date="2015-01" db="EMBL/GenBank/DDBJ databases">
        <title>The Genome Sequence of Exophiala spinifera CBS89968.</title>
        <authorList>
            <consortium name="The Broad Institute Genomics Platform"/>
            <person name="Cuomo C."/>
            <person name="de Hoog S."/>
            <person name="Gorbushina A."/>
            <person name="Stielow B."/>
            <person name="Teixiera M."/>
            <person name="Abouelleil A."/>
            <person name="Chapman S.B."/>
            <person name="Priest M."/>
            <person name="Young S.K."/>
            <person name="Wortman J."/>
            <person name="Nusbaum C."/>
            <person name="Birren B."/>
        </authorList>
    </citation>
    <scope>NUCLEOTIDE SEQUENCE [LARGE SCALE GENOMIC DNA]</scope>
    <source>
        <strain evidence="2 3">CBS 89968</strain>
    </source>
</reference>
<dbReference type="AlphaFoldDB" id="A0A0D2B9K4"/>
<dbReference type="PANTHER" id="PTHR35896:SF3">
    <property type="entry name" value="MAJOR FACILITATOR SUPERFAMILY TRANSPORTER"/>
    <property type="match status" value="1"/>
</dbReference>
<dbReference type="VEuPathDB" id="FungiDB:PV08_05687"/>
<gene>
    <name evidence="2" type="ORF">PV08_05687</name>
</gene>
<dbReference type="GeneID" id="27332770"/>
<sequence>MSYPRVSLEYSEGDQDLSNKTWMPLRSQKGAGQKYFGYIVAFGCFIAGLLGYAFVRGHTSSDAVDTCGLSASDAVRRGCSFDPVSFAWLPKRCFDEELTAQFLAQRDWQWYRDSNGTVPVQYEALRNGEYSELYVTQEYHMYHCTYMWRKMHRAIIHGQPLDGYIGHLSHTSHCEKMLLNHGAALNLTNTIIATKFVNCPKSQRSLGDKGWYLMVDGRQDFSGFPHHNHN</sequence>
<proteinExistence type="predicted"/>
<dbReference type="PANTHER" id="PTHR35896">
    <property type="entry name" value="IG-LIKE DOMAIN-CONTAINING PROTEIN"/>
    <property type="match status" value="1"/>
</dbReference>
<evidence type="ECO:0000256" key="1">
    <source>
        <dbReference type="SAM" id="Phobius"/>
    </source>
</evidence>